<feature type="transmembrane region" description="Helical" evidence="7">
    <location>
        <begin position="111"/>
        <end position="131"/>
    </location>
</feature>
<dbReference type="PANTHER" id="PTHR43744:SF9">
    <property type="entry name" value="POLYGALACTURONAN_RHAMNOGALACTURONAN TRANSPORT SYSTEM PERMEASE PROTEIN YTCP"/>
    <property type="match status" value="1"/>
</dbReference>
<keyword evidence="2 7" id="KW-0813">Transport</keyword>
<evidence type="ECO:0000256" key="3">
    <source>
        <dbReference type="ARBA" id="ARBA00022475"/>
    </source>
</evidence>
<evidence type="ECO:0000313" key="10">
    <source>
        <dbReference type="Proteomes" id="UP001451571"/>
    </source>
</evidence>
<dbReference type="Gene3D" id="1.10.3720.10">
    <property type="entry name" value="MetI-like"/>
    <property type="match status" value="1"/>
</dbReference>
<dbReference type="Pfam" id="PF00528">
    <property type="entry name" value="BPD_transp_1"/>
    <property type="match status" value="1"/>
</dbReference>
<sequence>MNKNKKQIKSFDIVNNAVLLFVAALCVYPFLYIFFVACSDGTFLSRGQVTFLPKGFNLEAFKYIFTNKKLNVFTGLKNSFIYTFLGTLCSVVFTYFTAYALSRPRVKGRNFIMSLFVITWVFEAGIIPQYIIYSGLGFVDNPLVMILPGAINTQFLIICKTFLEGLPGELEEAAFMDGANDFKILSQIFIPLSKPIVATIAMFYAVSIWNQYLNPQIYLKSESLKTIQQVLKQIVITEGTAGTTFRNTVQNGITLNQQNLKAAAVFVAMVPIVCVYPFVQKYFKKGILIGAVKG</sequence>
<evidence type="ECO:0000256" key="2">
    <source>
        <dbReference type="ARBA" id="ARBA00022448"/>
    </source>
</evidence>
<dbReference type="InterPro" id="IPR035906">
    <property type="entry name" value="MetI-like_sf"/>
</dbReference>
<protein>
    <submittedName>
        <fullName evidence="9">Carbohydrate ABC transporter permease</fullName>
    </submittedName>
</protein>
<keyword evidence="5 7" id="KW-1133">Transmembrane helix</keyword>
<feature type="domain" description="ABC transmembrane type-1" evidence="8">
    <location>
        <begin position="76"/>
        <end position="279"/>
    </location>
</feature>
<feature type="transmembrane region" description="Helical" evidence="7">
    <location>
        <begin position="12"/>
        <end position="35"/>
    </location>
</feature>
<evidence type="ECO:0000256" key="4">
    <source>
        <dbReference type="ARBA" id="ARBA00022692"/>
    </source>
</evidence>
<reference evidence="9 10" key="1">
    <citation type="submission" date="2024-02" db="EMBL/GenBank/DDBJ databases">
        <title>Bacterial strain from lacustrine sediment.</title>
        <authorList>
            <person name="Petit C."/>
            <person name="Fadhlaoui K."/>
        </authorList>
    </citation>
    <scope>NUCLEOTIDE SEQUENCE [LARGE SCALE GENOMIC DNA]</scope>
    <source>
        <strain evidence="9 10">IPX-CK</strain>
    </source>
</reference>
<keyword evidence="10" id="KW-1185">Reference proteome</keyword>
<evidence type="ECO:0000256" key="7">
    <source>
        <dbReference type="RuleBase" id="RU363032"/>
    </source>
</evidence>
<dbReference type="PANTHER" id="PTHR43744">
    <property type="entry name" value="ABC TRANSPORTER PERMEASE PROTEIN MG189-RELATED-RELATED"/>
    <property type="match status" value="1"/>
</dbReference>
<evidence type="ECO:0000259" key="8">
    <source>
        <dbReference type="PROSITE" id="PS50928"/>
    </source>
</evidence>
<comment type="similarity">
    <text evidence="7">Belongs to the binding-protein-dependent transport system permease family.</text>
</comment>
<keyword evidence="3" id="KW-1003">Cell membrane</keyword>
<gene>
    <name evidence="9" type="ORF">V6984_15340</name>
</gene>
<evidence type="ECO:0000313" key="9">
    <source>
        <dbReference type="EMBL" id="XAH72869.1"/>
    </source>
</evidence>
<evidence type="ECO:0000256" key="1">
    <source>
        <dbReference type="ARBA" id="ARBA00004651"/>
    </source>
</evidence>
<keyword evidence="4 7" id="KW-0812">Transmembrane</keyword>
<dbReference type="InterPro" id="IPR000515">
    <property type="entry name" value="MetI-like"/>
</dbReference>
<feature type="transmembrane region" description="Helical" evidence="7">
    <location>
        <begin position="260"/>
        <end position="279"/>
    </location>
</feature>
<dbReference type="RefSeq" id="WP_342756482.1">
    <property type="nucleotide sequence ID" value="NZ_CP146256.1"/>
</dbReference>
<dbReference type="Proteomes" id="UP001451571">
    <property type="component" value="Chromosome"/>
</dbReference>
<organism evidence="9 10">
    <name type="scientific">Kineothrix sedimenti</name>
    <dbReference type="NCBI Taxonomy" id="3123317"/>
    <lineage>
        <taxon>Bacteria</taxon>
        <taxon>Bacillati</taxon>
        <taxon>Bacillota</taxon>
        <taxon>Clostridia</taxon>
        <taxon>Lachnospirales</taxon>
        <taxon>Lachnospiraceae</taxon>
        <taxon>Kineothrix</taxon>
    </lineage>
</organism>
<dbReference type="PROSITE" id="PS50928">
    <property type="entry name" value="ABC_TM1"/>
    <property type="match status" value="1"/>
</dbReference>
<evidence type="ECO:0000256" key="5">
    <source>
        <dbReference type="ARBA" id="ARBA00022989"/>
    </source>
</evidence>
<feature type="transmembrane region" description="Helical" evidence="7">
    <location>
        <begin position="80"/>
        <end position="99"/>
    </location>
</feature>
<dbReference type="SUPFAM" id="SSF161098">
    <property type="entry name" value="MetI-like"/>
    <property type="match status" value="1"/>
</dbReference>
<dbReference type="EMBL" id="CP146256">
    <property type="protein sequence ID" value="XAH72869.1"/>
    <property type="molecule type" value="Genomic_DNA"/>
</dbReference>
<comment type="subcellular location">
    <subcellularLocation>
        <location evidence="1 7">Cell membrane</location>
        <topology evidence="1 7">Multi-pass membrane protein</topology>
    </subcellularLocation>
</comment>
<keyword evidence="6 7" id="KW-0472">Membrane</keyword>
<dbReference type="CDD" id="cd06261">
    <property type="entry name" value="TM_PBP2"/>
    <property type="match status" value="1"/>
</dbReference>
<evidence type="ECO:0000256" key="6">
    <source>
        <dbReference type="ARBA" id="ARBA00023136"/>
    </source>
</evidence>
<name>A0ABZ3EU84_9FIRM</name>
<feature type="transmembrane region" description="Helical" evidence="7">
    <location>
        <begin position="184"/>
        <end position="206"/>
    </location>
</feature>
<accession>A0ABZ3EU84</accession>
<proteinExistence type="inferred from homology"/>